<accession>A0ABR1UBC7</accession>
<evidence type="ECO:0000259" key="7">
    <source>
        <dbReference type="PROSITE" id="PS50850"/>
    </source>
</evidence>
<dbReference type="PANTHER" id="PTHR23502">
    <property type="entry name" value="MAJOR FACILITATOR SUPERFAMILY"/>
    <property type="match status" value="1"/>
</dbReference>
<keyword evidence="3 6" id="KW-1133">Transmembrane helix</keyword>
<evidence type="ECO:0000256" key="6">
    <source>
        <dbReference type="SAM" id="Phobius"/>
    </source>
</evidence>
<proteinExistence type="predicted"/>
<dbReference type="SUPFAM" id="SSF103473">
    <property type="entry name" value="MFS general substrate transporter"/>
    <property type="match status" value="1"/>
</dbReference>
<comment type="caution">
    <text evidence="8">The sequence shown here is derived from an EMBL/GenBank/DDBJ whole genome shotgun (WGS) entry which is preliminary data.</text>
</comment>
<feature type="transmembrane region" description="Helical" evidence="6">
    <location>
        <begin position="50"/>
        <end position="76"/>
    </location>
</feature>
<dbReference type="InterPro" id="IPR011701">
    <property type="entry name" value="MFS"/>
</dbReference>
<feature type="transmembrane region" description="Helical" evidence="6">
    <location>
        <begin position="122"/>
        <end position="139"/>
    </location>
</feature>
<feature type="transmembrane region" description="Helical" evidence="6">
    <location>
        <begin position="210"/>
        <end position="230"/>
    </location>
</feature>
<dbReference type="InterPro" id="IPR020846">
    <property type="entry name" value="MFS_dom"/>
</dbReference>
<evidence type="ECO:0000256" key="5">
    <source>
        <dbReference type="SAM" id="MobiDB-lite"/>
    </source>
</evidence>
<dbReference type="PANTHER" id="PTHR23502:SF181">
    <property type="entry name" value="MAJOR FACILITATOR SUPERFAMILY (MFS) PROFILE DOMAIN-CONTAINING PROTEIN"/>
    <property type="match status" value="1"/>
</dbReference>
<dbReference type="PROSITE" id="PS50850">
    <property type="entry name" value="MFS"/>
    <property type="match status" value="1"/>
</dbReference>
<evidence type="ECO:0000256" key="3">
    <source>
        <dbReference type="ARBA" id="ARBA00022989"/>
    </source>
</evidence>
<evidence type="ECO:0000256" key="1">
    <source>
        <dbReference type="ARBA" id="ARBA00004141"/>
    </source>
</evidence>
<feature type="transmembrane region" description="Helical" evidence="6">
    <location>
        <begin position="151"/>
        <end position="172"/>
    </location>
</feature>
<reference evidence="8 9" key="1">
    <citation type="submission" date="2023-01" db="EMBL/GenBank/DDBJ databases">
        <title>Analysis of 21 Apiospora genomes using comparative genomics revels a genus with tremendous synthesis potential of carbohydrate active enzymes and secondary metabolites.</title>
        <authorList>
            <person name="Sorensen T."/>
        </authorList>
    </citation>
    <scope>NUCLEOTIDE SEQUENCE [LARGE SCALE GENOMIC DNA]</scope>
    <source>
        <strain evidence="8 9">CBS 33761</strain>
    </source>
</reference>
<comment type="subcellular location">
    <subcellularLocation>
        <location evidence="1">Membrane</location>
        <topology evidence="1">Multi-pass membrane protein</topology>
    </subcellularLocation>
</comment>
<feature type="transmembrane region" description="Helical" evidence="6">
    <location>
        <begin position="455"/>
        <end position="476"/>
    </location>
</feature>
<protein>
    <recommendedName>
        <fullName evidence="7">Major facilitator superfamily (MFS) profile domain-containing protein</fullName>
    </recommendedName>
</protein>
<feature type="transmembrane region" description="Helical" evidence="6">
    <location>
        <begin position="91"/>
        <end position="110"/>
    </location>
</feature>
<evidence type="ECO:0000256" key="4">
    <source>
        <dbReference type="ARBA" id="ARBA00023136"/>
    </source>
</evidence>
<evidence type="ECO:0000313" key="8">
    <source>
        <dbReference type="EMBL" id="KAK8056200.1"/>
    </source>
</evidence>
<gene>
    <name evidence="8" type="ORF">PG993_001427</name>
</gene>
<feature type="transmembrane region" description="Helical" evidence="6">
    <location>
        <begin position="488"/>
        <end position="507"/>
    </location>
</feature>
<feature type="transmembrane region" description="Helical" evidence="6">
    <location>
        <begin position="424"/>
        <end position="443"/>
    </location>
</feature>
<feature type="transmembrane region" description="Helical" evidence="6">
    <location>
        <begin position="383"/>
        <end position="403"/>
    </location>
</feature>
<evidence type="ECO:0000256" key="2">
    <source>
        <dbReference type="ARBA" id="ARBA00022692"/>
    </source>
</evidence>
<feature type="transmembrane region" description="Helical" evidence="6">
    <location>
        <begin position="184"/>
        <end position="204"/>
    </location>
</feature>
<feature type="non-terminal residue" evidence="8">
    <location>
        <position position="554"/>
    </location>
</feature>
<feature type="domain" description="Major facilitator superfamily (MFS) profile" evidence="7">
    <location>
        <begin position="51"/>
        <end position="545"/>
    </location>
</feature>
<organism evidence="8 9">
    <name type="scientific">Apiospora rasikravindrae</name>
    <dbReference type="NCBI Taxonomy" id="990691"/>
    <lineage>
        <taxon>Eukaryota</taxon>
        <taxon>Fungi</taxon>
        <taxon>Dikarya</taxon>
        <taxon>Ascomycota</taxon>
        <taxon>Pezizomycotina</taxon>
        <taxon>Sordariomycetes</taxon>
        <taxon>Xylariomycetidae</taxon>
        <taxon>Amphisphaeriales</taxon>
        <taxon>Apiosporaceae</taxon>
        <taxon>Apiospora</taxon>
    </lineage>
</organism>
<feature type="compositionally biased region" description="Low complexity" evidence="5">
    <location>
        <begin position="284"/>
        <end position="297"/>
    </location>
</feature>
<dbReference type="InterPro" id="IPR036259">
    <property type="entry name" value="MFS_trans_sf"/>
</dbReference>
<dbReference type="EMBL" id="JAQQWK010000001">
    <property type="protein sequence ID" value="KAK8056200.1"/>
    <property type="molecule type" value="Genomic_DNA"/>
</dbReference>
<dbReference type="Gene3D" id="1.20.1720.10">
    <property type="entry name" value="Multidrug resistance protein D"/>
    <property type="match status" value="1"/>
</dbReference>
<keyword evidence="4 6" id="KW-0472">Membrane</keyword>
<evidence type="ECO:0000313" key="9">
    <source>
        <dbReference type="Proteomes" id="UP001444661"/>
    </source>
</evidence>
<sequence length="554" mass="60929">MRLHTLRELDNSEGTVQLHKGGNGTLELVPRPNETDPNDPLRWPKWKKHVAFGSVCAFAFLTNYGIGGLAPAFYILSKEFDKTVPETSDLLLWPILVLGLIAKKAFNFFWVPVANYIGKRPVFVFASLLLTLCSIWGATANGFKSLLWSNIIGAFAGSSTEALGASMVNDLYFLHERGSKMGIYTNAISGGNTIGPLFCSFVLQGLSWRWHKWITTIMTAITFIGVLFFVPETRYFRMSEKPSSRGDDRLVAEEVPSVPLRRPDSLFTCWEPEGPSPTPEKSRATASGHPSTSSGSRSPERYAVAELPKKTYRQETALWTGVTPNTTLLKSFVRPLPLIVYPCIIYAFLAYAVSLVLTVAVNILNPFVLQAPPYSWSPLISGLINIAGFLGNVCGAYAGGWLVDVWSDWRSRKNQGVFEPESRLAMLVLPTLITGAGCLVFGYGVERALHWTSLFFGYGMISFALTAVPTITMAYVSDCVLPVNADALMLVNGLKNIVAFGFLYGIVPWAEEAGYINCFGTQCGIFVGIIVIGAVLLVMYGARIRHAQANWRII</sequence>
<dbReference type="Pfam" id="PF07690">
    <property type="entry name" value="MFS_1"/>
    <property type="match status" value="1"/>
</dbReference>
<feature type="transmembrane region" description="Helical" evidence="6">
    <location>
        <begin position="519"/>
        <end position="542"/>
    </location>
</feature>
<name>A0ABR1UBC7_9PEZI</name>
<keyword evidence="9" id="KW-1185">Reference proteome</keyword>
<feature type="region of interest" description="Disordered" evidence="5">
    <location>
        <begin position="266"/>
        <end position="300"/>
    </location>
</feature>
<keyword evidence="2 6" id="KW-0812">Transmembrane</keyword>
<feature type="transmembrane region" description="Helical" evidence="6">
    <location>
        <begin position="338"/>
        <end position="363"/>
    </location>
</feature>
<dbReference type="Proteomes" id="UP001444661">
    <property type="component" value="Unassembled WGS sequence"/>
</dbReference>
<dbReference type="Gene3D" id="1.20.1250.20">
    <property type="entry name" value="MFS general substrate transporter like domains"/>
    <property type="match status" value="1"/>
</dbReference>